<organism evidence="4 5">
    <name type="scientific">Paenibacillus piri</name>
    <dbReference type="NCBI Taxonomy" id="2547395"/>
    <lineage>
        <taxon>Bacteria</taxon>
        <taxon>Bacillati</taxon>
        <taxon>Bacillota</taxon>
        <taxon>Bacilli</taxon>
        <taxon>Bacillales</taxon>
        <taxon>Paenibacillaceae</taxon>
        <taxon>Paenibacillus</taxon>
    </lineage>
</organism>
<gene>
    <name evidence="4" type="ORF">E1757_12390</name>
</gene>
<dbReference type="Gene3D" id="3.40.109.10">
    <property type="entry name" value="NADH Oxidase"/>
    <property type="match status" value="1"/>
</dbReference>
<dbReference type="AlphaFoldDB" id="A0A4R5KS72"/>
<evidence type="ECO:0000259" key="3">
    <source>
        <dbReference type="Pfam" id="PF00881"/>
    </source>
</evidence>
<sequence length="203" mass="22647">MSTTTTVVSEISREVQGNRGSEYPVSPLFLNRWSPRAYSNRKVSDQDVYSVLEAAHWAPSSFNDQPWRFFVARTEEQLSVFHQFISEFNLSWASSAPVLVLVASDKLRPNGDPNGAHSFDAGTAWGMLALQATLLGLVTHAMGGFDREKARQLLNVPEQFELHAVIALGYMGEKSLLPEGLREREVPNGRRPLSEVIFEGKVK</sequence>
<evidence type="ECO:0000256" key="2">
    <source>
        <dbReference type="ARBA" id="ARBA00023002"/>
    </source>
</evidence>
<evidence type="ECO:0000313" key="4">
    <source>
        <dbReference type="EMBL" id="TDF98282.1"/>
    </source>
</evidence>
<proteinExistence type="inferred from homology"/>
<dbReference type="RefSeq" id="WP_133228237.1">
    <property type="nucleotide sequence ID" value="NZ_SMRT01000004.1"/>
</dbReference>
<comment type="similarity">
    <text evidence="1">Belongs to the nitroreductase family.</text>
</comment>
<feature type="domain" description="Nitroreductase" evidence="3">
    <location>
        <begin position="31"/>
        <end position="78"/>
    </location>
</feature>
<keyword evidence="5" id="KW-1185">Reference proteome</keyword>
<dbReference type="EMBL" id="SMRT01000004">
    <property type="protein sequence ID" value="TDF98282.1"/>
    <property type="molecule type" value="Genomic_DNA"/>
</dbReference>
<reference evidence="4 5" key="1">
    <citation type="submission" date="2019-03" db="EMBL/GenBank/DDBJ databases">
        <title>This is whole genome sequence of Paenibacillus sp MS74 strain.</title>
        <authorList>
            <person name="Trinh H.N."/>
        </authorList>
    </citation>
    <scope>NUCLEOTIDE SEQUENCE [LARGE SCALE GENOMIC DNA]</scope>
    <source>
        <strain evidence="4 5">MS74</strain>
    </source>
</reference>
<dbReference type="InterPro" id="IPR029479">
    <property type="entry name" value="Nitroreductase"/>
</dbReference>
<dbReference type="OrthoDB" id="9782629at2"/>
<protein>
    <submittedName>
        <fullName evidence="4">Nitroreductase</fullName>
    </submittedName>
</protein>
<dbReference type="InterPro" id="IPR000415">
    <property type="entry name" value="Nitroreductase-like"/>
</dbReference>
<dbReference type="Pfam" id="PF00881">
    <property type="entry name" value="Nitroreductase"/>
    <property type="match status" value="2"/>
</dbReference>
<dbReference type="PANTHER" id="PTHR43673">
    <property type="entry name" value="NAD(P)H NITROREDUCTASE YDGI-RELATED"/>
    <property type="match status" value="1"/>
</dbReference>
<dbReference type="CDD" id="cd02138">
    <property type="entry name" value="TdsD-like"/>
    <property type="match status" value="1"/>
</dbReference>
<dbReference type="SUPFAM" id="SSF55469">
    <property type="entry name" value="FMN-dependent nitroreductase-like"/>
    <property type="match status" value="1"/>
</dbReference>
<dbReference type="GO" id="GO:0016491">
    <property type="term" value="F:oxidoreductase activity"/>
    <property type="evidence" value="ECO:0007669"/>
    <property type="project" value="UniProtKB-KW"/>
</dbReference>
<dbReference type="PANTHER" id="PTHR43673:SF10">
    <property type="entry name" value="NADH DEHYDROGENASE_NAD(P)H NITROREDUCTASE XCC3605-RELATED"/>
    <property type="match status" value="1"/>
</dbReference>
<evidence type="ECO:0000313" key="5">
    <source>
        <dbReference type="Proteomes" id="UP000295636"/>
    </source>
</evidence>
<accession>A0A4R5KS72</accession>
<evidence type="ECO:0000256" key="1">
    <source>
        <dbReference type="ARBA" id="ARBA00007118"/>
    </source>
</evidence>
<keyword evidence="2" id="KW-0560">Oxidoreductase</keyword>
<name>A0A4R5KS72_9BACL</name>
<feature type="domain" description="Nitroreductase" evidence="3">
    <location>
        <begin position="87"/>
        <end position="170"/>
    </location>
</feature>
<dbReference type="Proteomes" id="UP000295636">
    <property type="component" value="Unassembled WGS sequence"/>
</dbReference>
<comment type="caution">
    <text evidence="4">The sequence shown here is derived from an EMBL/GenBank/DDBJ whole genome shotgun (WGS) entry which is preliminary data.</text>
</comment>